<dbReference type="GO" id="GO:0003677">
    <property type="term" value="F:DNA binding"/>
    <property type="evidence" value="ECO:0007669"/>
    <property type="project" value="UniProtKB-KW"/>
</dbReference>
<keyword evidence="4" id="KW-0663">Pyridoxal phosphate</keyword>
<dbReference type="Pfam" id="PF00392">
    <property type="entry name" value="GntR"/>
    <property type="match status" value="1"/>
</dbReference>
<keyword evidence="6" id="KW-0238">DNA-binding</keyword>
<dbReference type="PROSITE" id="PS50949">
    <property type="entry name" value="HTH_GNTR"/>
    <property type="match status" value="1"/>
</dbReference>
<sequence>MLEFFINIDRNSIQPLFEQVYKEIRNRILTGDLQNGQKLPSVRKMAIDLGVGKNTILHAYELLLAEGLISSKPQSGYIIDFQDEMMLIESNHQQMTTFQSEGDKAEIIDFFYGNIESEDLPYSDWKQSFQKTLDQNEKTLLSLSNAFGEAPLREQIKNYVETSRGVTCDVDEIIIGGGIQQILFFLASIFKLDGIERVAVEEPTYNKARHIFGTLFQAPSLILSEEIDWQGLHSYKPQAIYVHTSHRGTETVFMSLENRLDLLNWAKETDSYIIEDDFESEFRNLNEIIPSIKTFDEGRDYVIYMGTLSSTLIPFAKISYMVFPKRLMQTMYQYKGLYEQPVSKLMQLTTAEFMKAGFFGNQLRRMRKKNALKLEAFKCCFEEYFQDRVHIFSKDAGIHLLAEIKVAKTEEQLVAEAARVKVKVYPTKGFWKNPAHRYPVLQFGFSGVSIEKMREAVQKLASIWLDEKNS</sequence>
<dbReference type="InterPro" id="IPR015424">
    <property type="entry name" value="PyrdxlP-dep_Trfase"/>
</dbReference>
<dbReference type="Gene3D" id="1.10.10.10">
    <property type="entry name" value="Winged helix-like DNA-binding domain superfamily/Winged helix DNA-binding domain"/>
    <property type="match status" value="1"/>
</dbReference>
<keyword evidence="11" id="KW-1185">Reference proteome</keyword>
<reference evidence="10 11" key="1">
    <citation type="submission" date="2018-12" db="EMBL/GenBank/DDBJ databases">
        <title>Lysinibacillus antri sp. nov., isolated from a cave soil.</title>
        <authorList>
            <person name="Narsing Rao M.P."/>
            <person name="Zhang H."/>
            <person name="Dong Z.-Y."/>
            <person name="Niu X.-K."/>
            <person name="Zhang K."/>
            <person name="Fang B.-Z."/>
            <person name="Kang Y.-Q."/>
            <person name="Xiao M."/>
            <person name="Li W.-J."/>
        </authorList>
    </citation>
    <scope>NUCLEOTIDE SEQUENCE [LARGE SCALE GENOMIC DNA]</scope>
    <source>
        <strain evidence="10 11">SYSU K30002</strain>
    </source>
</reference>
<dbReference type="Proteomes" id="UP000287910">
    <property type="component" value="Unassembled WGS sequence"/>
</dbReference>
<evidence type="ECO:0000256" key="3">
    <source>
        <dbReference type="ARBA" id="ARBA00022576"/>
    </source>
</evidence>
<dbReference type="SMART" id="SM00345">
    <property type="entry name" value="HTH_GNTR"/>
    <property type="match status" value="1"/>
</dbReference>
<dbReference type="PANTHER" id="PTHR46577:SF1">
    <property type="entry name" value="HTH-TYPE TRANSCRIPTIONAL REGULATORY PROTEIN GABR"/>
    <property type="match status" value="1"/>
</dbReference>
<dbReference type="InterPro" id="IPR036390">
    <property type="entry name" value="WH_DNA-bd_sf"/>
</dbReference>
<comment type="caution">
    <text evidence="10">The sequence shown here is derived from an EMBL/GenBank/DDBJ whole genome shotgun (WGS) entry which is preliminary data.</text>
</comment>
<dbReference type="RefSeq" id="WP_126658980.1">
    <property type="nucleotide sequence ID" value="NZ_RYYR01000011.1"/>
</dbReference>
<keyword evidence="3 10" id="KW-0032">Aminotransferase</keyword>
<comment type="cofactor">
    <cofactor evidence="1">
        <name>pyridoxal 5'-phosphate</name>
        <dbReference type="ChEBI" id="CHEBI:597326"/>
    </cofactor>
</comment>
<evidence type="ECO:0000256" key="6">
    <source>
        <dbReference type="ARBA" id="ARBA00023125"/>
    </source>
</evidence>
<keyword evidence="8" id="KW-1133">Transmembrane helix</keyword>
<evidence type="ECO:0000256" key="7">
    <source>
        <dbReference type="ARBA" id="ARBA00023163"/>
    </source>
</evidence>
<accession>A0A432LBI2</accession>
<dbReference type="AlphaFoldDB" id="A0A432LBI2"/>
<proteinExistence type="inferred from homology"/>
<evidence type="ECO:0000259" key="9">
    <source>
        <dbReference type="PROSITE" id="PS50949"/>
    </source>
</evidence>
<keyword evidence="5" id="KW-0805">Transcription regulation</keyword>
<name>A0A432LBI2_9BACI</name>
<evidence type="ECO:0000256" key="1">
    <source>
        <dbReference type="ARBA" id="ARBA00001933"/>
    </source>
</evidence>
<evidence type="ECO:0000313" key="10">
    <source>
        <dbReference type="EMBL" id="RUL52132.1"/>
    </source>
</evidence>
<organism evidence="10 11">
    <name type="scientific">Lysinibacillus antri</name>
    <dbReference type="NCBI Taxonomy" id="2498145"/>
    <lineage>
        <taxon>Bacteria</taxon>
        <taxon>Bacillati</taxon>
        <taxon>Bacillota</taxon>
        <taxon>Bacilli</taxon>
        <taxon>Bacillales</taxon>
        <taxon>Bacillaceae</taxon>
        <taxon>Lysinibacillus</taxon>
    </lineage>
</organism>
<feature type="transmembrane region" description="Helical" evidence="8">
    <location>
        <begin position="301"/>
        <end position="323"/>
    </location>
</feature>
<evidence type="ECO:0000256" key="4">
    <source>
        <dbReference type="ARBA" id="ARBA00022898"/>
    </source>
</evidence>
<dbReference type="SUPFAM" id="SSF46785">
    <property type="entry name" value="Winged helix' DNA-binding domain"/>
    <property type="match status" value="1"/>
</dbReference>
<dbReference type="EMBL" id="RYYR01000011">
    <property type="protein sequence ID" value="RUL52132.1"/>
    <property type="molecule type" value="Genomic_DNA"/>
</dbReference>
<feature type="domain" description="HTH gntR-type" evidence="9">
    <location>
        <begin position="14"/>
        <end position="82"/>
    </location>
</feature>
<dbReference type="SUPFAM" id="SSF53383">
    <property type="entry name" value="PLP-dependent transferases"/>
    <property type="match status" value="1"/>
</dbReference>
<keyword evidence="8" id="KW-0812">Transmembrane</keyword>
<dbReference type="InterPro" id="IPR036388">
    <property type="entry name" value="WH-like_DNA-bd_sf"/>
</dbReference>
<dbReference type="InterPro" id="IPR000524">
    <property type="entry name" value="Tscrpt_reg_HTH_GntR"/>
</dbReference>
<keyword evidence="10" id="KW-0808">Transferase</keyword>
<dbReference type="GO" id="GO:0030170">
    <property type="term" value="F:pyridoxal phosphate binding"/>
    <property type="evidence" value="ECO:0007669"/>
    <property type="project" value="InterPro"/>
</dbReference>
<evidence type="ECO:0000313" key="11">
    <source>
        <dbReference type="Proteomes" id="UP000287910"/>
    </source>
</evidence>
<dbReference type="GO" id="GO:0003700">
    <property type="term" value="F:DNA-binding transcription factor activity"/>
    <property type="evidence" value="ECO:0007669"/>
    <property type="project" value="InterPro"/>
</dbReference>
<dbReference type="CDD" id="cd07377">
    <property type="entry name" value="WHTH_GntR"/>
    <property type="match status" value="1"/>
</dbReference>
<protein>
    <submittedName>
        <fullName evidence="10">PLP-dependent aminotransferase family protein</fullName>
    </submittedName>
</protein>
<evidence type="ECO:0000256" key="2">
    <source>
        <dbReference type="ARBA" id="ARBA00005384"/>
    </source>
</evidence>
<dbReference type="Gene3D" id="3.40.640.10">
    <property type="entry name" value="Type I PLP-dependent aspartate aminotransferase-like (Major domain)"/>
    <property type="match status" value="1"/>
</dbReference>
<dbReference type="InterPro" id="IPR015421">
    <property type="entry name" value="PyrdxlP-dep_Trfase_major"/>
</dbReference>
<evidence type="ECO:0000256" key="5">
    <source>
        <dbReference type="ARBA" id="ARBA00023015"/>
    </source>
</evidence>
<dbReference type="PANTHER" id="PTHR46577">
    <property type="entry name" value="HTH-TYPE TRANSCRIPTIONAL REGULATORY PROTEIN GABR"/>
    <property type="match status" value="1"/>
</dbReference>
<dbReference type="GO" id="GO:0008483">
    <property type="term" value="F:transaminase activity"/>
    <property type="evidence" value="ECO:0007669"/>
    <property type="project" value="UniProtKB-KW"/>
</dbReference>
<comment type="similarity">
    <text evidence="2">In the C-terminal section; belongs to the class-I pyridoxal-phosphate-dependent aminotransferase family.</text>
</comment>
<gene>
    <name evidence="10" type="ORF">EK386_09770</name>
</gene>
<dbReference type="Pfam" id="PF00155">
    <property type="entry name" value="Aminotran_1_2"/>
    <property type="match status" value="1"/>
</dbReference>
<keyword evidence="7" id="KW-0804">Transcription</keyword>
<keyword evidence="8" id="KW-0472">Membrane</keyword>
<dbReference type="InterPro" id="IPR004839">
    <property type="entry name" value="Aminotransferase_I/II_large"/>
</dbReference>
<dbReference type="InterPro" id="IPR051446">
    <property type="entry name" value="HTH_trans_reg/aminotransferase"/>
</dbReference>
<evidence type="ECO:0000256" key="8">
    <source>
        <dbReference type="SAM" id="Phobius"/>
    </source>
</evidence>